<evidence type="ECO:0000313" key="1">
    <source>
        <dbReference type="EMBL" id="NCD70233.1"/>
    </source>
</evidence>
<evidence type="ECO:0000313" key="2">
    <source>
        <dbReference type="Proteomes" id="UP000638732"/>
    </source>
</evidence>
<accession>A0A965ZFR8</accession>
<dbReference type="AlphaFoldDB" id="A0A965ZFR8"/>
<proteinExistence type="predicted"/>
<dbReference type="Proteomes" id="UP000638732">
    <property type="component" value="Unassembled WGS sequence"/>
</dbReference>
<organism evidence="1 2">
    <name type="scientific">Mucilaginibacter agri</name>
    <dbReference type="NCBI Taxonomy" id="2695265"/>
    <lineage>
        <taxon>Bacteria</taxon>
        <taxon>Pseudomonadati</taxon>
        <taxon>Bacteroidota</taxon>
        <taxon>Sphingobacteriia</taxon>
        <taxon>Sphingobacteriales</taxon>
        <taxon>Sphingobacteriaceae</taxon>
        <taxon>Mucilaginibacter</taxon>
    </lineage>
</organism>
<dbReference type="RefSeq" id="WP_166586195.1">
    <property type="nucleotide sequence ID" value="NZ_WWEO01000042.1"/>
</dbReference>
<dbReference type="InterPro" id="IPR027417">
    <property type="entry name" value="P-loop_NTPase"/>
</dbReference>
<keyword evidence="2" id="KW-1185">Reference proteome</keyword>
<reference evidence="1" key="2">
    <citation type="submission" date="2020-10" db="EMBL/GenBank/DDBJ databases">
        <title>Mucilaginibacter sp. nov., isolated from soil.</title>
        <authorList>
            <person name="Jeon C.O."/>
        </authorList>
    </citation>
    <scope>NUCLEOTIDE SEQUENCE</scope>
    <source>
        <strain evidence="1">R11</strain>
    </source>
</reference>
<dbReference type="EMBL" id="WWEO01000042">
    <property type="protein sequence ID" value="NCD70233.1"/>
    <property type="molecule type" value="Genomic_DNA"/>
</dbReference>
<gene>
    <name evidence="1" type="ORF">GSY63_12770</name>
</gene>
<reference evidence="1" key="1">
    <citation type="submission" date="2020-01" db="EMBL/GenBank/DDBJ databases">
        <authorList>
            <person name="Seo Y.L."/>
        </authorList>
    </citation>
    <scope>NUCLEOTIDE SEQUENCE</scope>
    <source>
        <strain evidence="1">R11</strain>
    </source>
</reference>
<dbReference type="SUPFAM" id="SSF52540">
    <property type="entry name" value="P-loop containing nucleoside triphosphate hydrolases"/>
    <property type="match status" value="1"/>
</dbReference>
<comment type="caution">
    <text evidence="1">The sequence shown here is derived from an EMBL/GenBank/DDBJ whole genome shotgun (WGS) entry which is preliminary data.</text>
</comment>
<name>A0A965ZFR8_9SPHI</name>
<dbReference type="Gene3D" id="3.40.50.300">
    <property type="entry name" value="P-loop containing nucleotide triphosphate hydrolases"/>
    <property type="match status" value="1"/>
</dbReference>
<sequence>MNNNSDITNWLPYNLNATDGYSCKWVYTDKIEYTEPFFSETIGRCFSHTFNSSKFKSYSDINVLPEWVSSLNCVAPTAFIFHVSRCGSTLISQLLGLSNRHIVLAEVTFIDEMLRLTKTNTLIPEFDTEQLLQAAIAIYGQNRSGLKERLFIKADSWHIHFMPLLRKLYPQVPFILLYRRPDEVIRSHQKLRGMQAVPGVVPNEFLGIDPNSTSATDLDGHMAKVLESYFSAFIRESQRDPRTLLLNYNEGIMSIMQSFCNFTGVTLHVNDWEEIIKRSQYNAKYPEQIFTEVQPIEAAPSYQQQAFTLYNQLEELRMAQALPK</sequence>
<protein>
    <submittedName>
        <fullName evidence="1">Sulfotransferase family protein</fullName>
    </submittedName>
</protein>